<evidence type="ECO:0000256" key="5">
    <source>
        <dbReference type="ARBA" id="ARBA00023098"/>
    </source>
</evidence>
<keyword evidence="5 8" id="KW-0443">Lipid metabolism</keyword>
<keyword evidence="12" id="KW-1185">Reference proteome</keyword>
<keyword evidence="4 8" id="KW-0442">Lipid degradation</keyword>
<dbReference type="InterPro" id="IPR016035">
    <property type="entry name" value="Acyl_Trfase/lysoPLipase"/>
</dbReference>
<evidence type="ECO:0000256" key="2">
    <source>
        <dbReference type="ARBA" id="ARBA00022801"/>
    </source>
</evidence>
<evidence type="ECO:0000256" key="3">
    <source>
        <dbReference type="ARBA" id="ARBA00022821"/>
    </source>
</evidence>
<dbReference type="Gene3D" id="3.40.1090.10">
    <property type="entry name" value="Cytosolic phospholipase A2 catalytic domain"/>
    <property type="match status" value="1"/>
</dbReference>
<feature type="compositionally biased region" description="Basic and acidic residues" evidence="9">
    <location>
        <begin position="1"/>
        <end position="16"/>
    </location>
</feature>
<evidence type="ECO:0000313" key="11">
    <source>
        <dbReference type="EMBL" id="KAJ4759935.1"/>
    </source>
</evidence>
<dbReference type="EMBL" id="JAMFTS010000004">
    <property type="protein sequence ID" value="KAJ4759935.1"/>
    <property type="molecule type" value="Genomic_DNA"/>
</dbReference>
<evidence type="ECO:0000256" key="6">
    <source>
        <dbReference type="ARBA" id="ARBA00025642"/>
    </source>
</evidence>
<name>A0AAV8CV78_9POAL</name>
<evidence type="ECO:0000256" key="7">
    <source>
        <dbReference type="PROSITE-ProRule" id="PRU01161"/>
    </source>
</evidence>
<comment type="function">
    <text evidence="6">Possesses non-specific lipolytic acyl hydrolase (LAH) activity. Hydrolyzes phospholipids as well as galactolipids. May play a role in disease resistance.</text>
</comment>
<dbReference type="SUPFAM" id="SSF52151">
    <property type="entry name" value="FabD/lysophospholipase-like"/>
    <property type="match status" value="1"/>
</dbReference>
<evidence type="ECO:0000256" key="1">
    <source>
        <dbReference type="ARBA" id="ARBA00010240"/>
    </source>
</evidence>
<protein>
    <recommendedName>
        <fullName evidence="8">Patatin</fullName>
        <ecNumber evidence="8">3.1.1.-</ecNumber>
    </recommendedName>
</protein>
<keyword evidence="3" id="KW-0611">Plant defense</keyword>
<dbReference type="EC" id="3.1.1.-" evidence="8"/>
<dbReference type="AlphaFoldDB" id="A0AAV8CV78"/>
<sequence>MNSKEEMAIKEVHDTNAHNQTNNSTDKLSYEIFSILESKFLFGYTDPTKLLYLQKEPAPPPPQPQPLSLQRGRVCILSIDGNPSIHGGIMASKALSYLEQTLRLKSSNPQARISDYFDLAAGTGVGGVLSAMLFSSDNGSRPLFTADDTWRFLTSWWPKLLGQKTHNKRGGFFWQRNRTHDSTTKAMEAAMKQLFGENLTLKDTLKPVLIPCYDLQTSAPFVFSRADAIESESYDFRLWEVGRATWAEPGRFEPEETRSIDGKTVCFGIDGGLVMSNPASVAITHVLHNKQEFPFVRGVEDILVISLGCGSGGGSELAGGDWRRWGQKDWAQPVARIAADGAAEFVDHAVAMAFGQHRAANYVRIQAYSAPSTSAYKMDPDCHLGSGSIDPIALEETAEHMLKQKNVESVLFAGKRFADSTNKEILDKVAAELIQEHRTRHCRIAPTVVIKQSNCSDRS</sequence>
<evidence type="ECO:0000313" key="12">
    <source>
        <dbReference type="Proteomes" id="UP001140206"/>
    </source>
</evidence>
<comment type="function">
    <text evidence="8">Lipolytic acyl hydrolase (LAH).</text>
</comment>
<evidence type="ECO:0000256" key="4">
    <source>
        <dbReference type="ARBA" id="ARBA00022963"/>
    </source>
</evidence>
<feature type="short sequence motif" description="DGA/G" evidence="7">
    <location>
        <begin position="270"/>
        <end position="272"/>
    </location>
</feature>
<dbReference type="PROSITE" id="PS51635">
    <property type="entry name" value="PNPLA"/>
    <property type="match status" value="1"/>
</dbReference>
<comment type="caution">
    <text evidence="7">Lacks conserved residue(s) required for the propagation of feature annotation.</text>
</comment>
<dbReference type="Proteomes" id="UP001140206">
    <property type="component" value="Chromosome 4"/>
</dbReference>
<dbReference type="InterPro" id="IPR002641">
    <property type="entry name" value="PNPLA_dom"/>
</dbReference>
<dbReference type="Pfam" id="PF01734">
    <property type="entry name" value="Patatin"/>
    <property type="match status" value="1"/>
</dbReference>
<dbReference type="GO" id="GO:0016042">
    <property type="term" value="P:lipid catabolic process"/>
    <property type="evidence" value="ECO:0007669"/>
    <property type="project" value="UniProtKB-KW"/>
</dbReference>
<gene>
    <name evidence="11" type="ORF">LUZ62_070310</name>
</gene>
<comment type="domain">
    <text evidence="8">The nitrogen atoms of the two glycine residues in the GGXR motif define the oxyanion hole, and stabilize the oxyanion that forms during the nucleophilic attack by the catalytic serine during substrate cleavage.</text>
</comment>
<reference evidence="11" key="1">
    <citation type="submission" date="2022-08" db="EMBL/GenBank/DDBJ databases">
        <authorList>
            <person name="Marques A."/>
        </authorList>
    </citation>
    <scope>NUCLEOTIDE SEQUENCE</scope>
    <source>
        <strain evidence="11">RhyPub2mFocal</strain>
        <tissue evidence="11">Leaves</tissue>
    </source>
</reference>
<dbReference type="GO" id="GO:0006952">
    <property type="term" value="P:defense response"/>
    <property type="evidence" value="ECO:0007669"/>
    <property type="project" value="UniProtKB-KW"/>
</dbReference>
<feature type="domain" description="PNPLA" evidence="10">
    <location>
        <begin position="83"/>
        <end position="283"/>
    </location>
</feature>
<evidence type="ECO:0000256" key="9">
    <source>
        <dbReference type="SAM" id="MobiDB-lite"/>
    </source>
</evidence>
<dbReference type="PANTHER" id="PTHR32241:SF3">
    <property type="entry name" value="PATATIN-LIKE PROTEIN 6"/>
    <property type="match status" value="1"/>
</dbReference>
<feature type="region of interest" description="Disordered" evidence="9">
    <location>
        <begin position="1"/>
        <end position="22"/>
    </location>
</feature>
<evidence type="ECO:0000259" key="10">
    <source>
        <dbReference type="PROSITE" id="PS51635"/>
    </source>
</evidence>
<dbReference type="PANTHER" id="PTHR32241">
    <property type="entry name" value="PATATIN-LIKE PROTEIN 6"/>
    <property type="match status" value="1"/>
</dbReference>
<proteinExistence type="inferred from homology"/>
<dbReference type="GO" id="GO:0016787">
    <property type="term" value="F:hydrolase activity"/>
    <property type="evidence" value="ECO:0007669"/>
    <property type="project" value="UniProtKB-KW"/>
</dbReference>
<keyword evidence="2 8" id="KW-0378">Hydrolase</keyword>
<accession>A0AAV8CV78</accession>
<evidence type="ECO:0000256" key="8">
    <source>
        <dbReference type="RuleBase" id="RU361262"/>
    </source>
</evidence>
<comment type="similarity">
    <text evidence="1 8">Belongs to the patatin family.</text>
</comment>
<organism evidence="11 12">
    <name type="scientific">Rhynchospora pubera</name>
    <dbReference type="NCBI Taxonomy" id="906938"/>
    <lineage>
        <taxon>Eukaryota</taxon>
        <taxon>Viridiplantae</taxon>
        <taxon>Streptophyta</taxon>
        <taxon>Embryophyta</taxon>
        <taxon>Tracheophyta</taxon>
        <taxon>Spermatophyta</taxon>
        <taxon>Magnoliopsida</taxon>
        <taxon>Liliopsida</taxon>
        <taxon>Poales</taxon>
        <taxon>Cyperaceae</taxon>
        <taxon>Cyperoideae</taxon>
        <taxon>Rhynchosporeae</taxon>
        <taxon>Rhynchospora</taxon>
    </lineage>
</organism>
<comment type="caution">
    <text evidence="11">The sequence shown here is derived from an EMBL/GenBank/DDBJ whole genome shotgun (WGS) entry which is preliminary data.</text>
</comment>